<dbReference type="EMBL" id="AP018227">
    <property type="protein sequence ID" value="BAY87438.1"/>
    <property type="molecule type" value="Genomic_DNA"/>
</dbReference>
<dbReference type="Proteomes" id="UP000218418">
    <property type="component" value="Chromosome"/>
</dbReference>
<gene>
    <name evidence="1" type="ORF">NIES267_69600</name>
</gene>
<accession>A0A1Z4M251</accession>
<evidence type="ECO:0000313" key="1">
    <source>
        <dbReference type="EMBL" id="BAY87438.1"/>
    </source>
</evidence>
<dbReference type="AlphaFoldDB" id="A0A1Z4M251"/>
<evidence type="ECO:0000313" key="2">
    <source>
        <dbReference type="Proteomes" id="UP000218418"/>
    </source>
</evidence>
<sequence>MKDEADSTLSDTRRRIRFTGFIMVATLNDTQRKSIAMKLGDMKVLQNQLIASEQKLISAITDTEITKRLQDMLKDDQESLGTIEAAITKFGTSSEAQEKVKTFTQTVDKMMGGSELQLHEKALQHEGMKHQLVMTGMLVHKCAQTAGEDWEEAIDPINKVNFQNRAHQEQMKAIIYALGTRELVGKEPDTSIWGAVEDGIAAAKGLFSGLTS</sequence>
<name>A0A1Z4M251_9CYAN</name>
<protein>
    <submittedName>
        <fullName evidence="1">Hemerythrin hhE cation-binding domain-containing protein</fullName>
    </submittedName>
</protein>
<reference evidence="1 2" key="1">
    <citation type="submission" date="2017-06" db="EMBL/GenBank/DDBJ databases">
        <title>Genome sequencing of cyanobaciteial culture collection at National Institute for Environmental Studies (NIES).</title>
        <authorList>
            <person name="Hirose Y."/>
            <person name="Shimura Y."/>
            <person name="Fujisawa T."/>
            <person name="Nakamura Y."/>
            <person name="Kawachi M."/>
        </authorList>
    </citation>
    <scope>NUCLEOTIDE SEQUENCE [LARGE SCALE GENOMIC DNA]</scope>
    <source>
        <strain evidence="1 2">NIES-267</strain>
    </source>
</reference>
<keyword evidence="2" id="KW-1185">Reference proteome</keyword>
<proteinExistence type="predicted"/>
<organism evidence="1 2">
    <name type="scientific">Calothrix parasitica NIES-267</name>
    <dbReference type="NCBI Taxonomy" id="1973488"/>
    <lineage>
        <taxon>Bacteria</taxon>
        <taxon>Bacillati</taxon>
        <taxon>Cyanobacteriota</taxon>
        <taxon>Cyanophyceae</taxon>
        <taxon>Nostocales</taxon>
        <taxon>Calotrichaceae</taxon>
        <taxon>Calothrix</taxon>
    </lineage>
</organism>